<dbReference type="SMART" id="SM00957">
    <property type="entry name" value="SecA_DEAD"/>
    <property type="match status" value="1"/>
</dbReference>
<dbReference type="Gene3D" id="3.40.50.300">
    <property type="entry name" value="P-loop containing nucleotide triphosphate hydrolases"/>
    <property type="match status" value="2"/>
</dbReference>
<protein>
    <recommendedName>
        <fullName evidence="9">Protein translocase subunit SecA</fullName>
    </recommendedName>
</protein>
<evidence type="ECO:0000256" key="3">
    <source>
        <dbReference type="SAM" id="Phobius"/>
    </source>
</evidence>
<dbReference type="CDD" id="cd06257">
    <property type="entry name" value="DnaJ"/>
    <property type="match status" value="1"/>
</dbReference>
<dbReference type="Proteomes" id="UP000007266">
    <property type="component" value="Linkage group 6"/>
</dbReference>
<name>D2A4Q6_TRICA</name>
<dbReference type="STRING" id="7070.D2A4Q6"/>
<dbReference type="SMART" id="SM00271">
    <property type="entry name" value="DnaJ"/>
    <property type="match status" value="1"/>
</dbReference>
<keyword evidence="2" id="KW-0811">Translocation</keyword>
<dbReference type="PRINTS" id="PR00625">
    <property type="entry name" value="JDOMAIN"/>
</dbReference>
<dbReference type="PROSITE" id="PS51192">
    <property type="entry name" value="HELICASE_ATP_BIND_1"/>
    <property type="match status" value="1"/>
</dbReference>
<dbReference type="eggNOG" id="ENOG502QS7I">
    <property type="taxonomic scope" value="Eukaryota"/>
</dbReference>
<dbReference type="KEGG" id="tca:103313326"/>
<dbReference type="HOGENOM" id="CLU_240216_0_0_1"/>
<dbReference type="InterPro" id="IPR001623">
    <property type="entry name" value="DnaJ_domain"/>
</dbReference>
<dbReference type="Pfam" id="PF07517">
    <property type="entry name" value="SecA_DEAD"/>
    <property type="match status" value="1"/>
</dbReference>
<keyword evidence="3" id="KW-0472">Membrane</keyword>
<dbReference type="PhylomeDB" id="D2A4Q6"/>
<dbReference type="InterPro" id="IPR014001">
    <property type="entry name" value="Helicase_ATP-bd"/>
</dbReference>
<evidence type="ECO:0008006" key="9">
    <source>
        <dbReference type="Google" id="ProtNLM"/>
    </source>
</evidence>
<sequence>MDPENKPKTNEKLDSTLKKFLSAQPFDSDDITESAKQIFQELNQNYDHFKLVTISDDLDEILPKKRDPKTPIYAILEKLKQRWVVLCLWGDKAYYKDSSGEKIPHRIEKKFDTLTIFENFDQDHDADAVENYGPFSLRNLQILLKLGQEIGEKFPSQKFCQLADVDEEKVNIIVKNGQEFAQKNDFKNALRQFIETLPLDLGARMLKYKQILEEELDKDETLVDHERIKLARLEYLTDENVTKLQENYKVNDSSVEIEVVKQFPEEMDKLGQIFATLDHITDQKLRENALEQLAILLNLDANKLKSFYASKGPKTPLKKPQLTLDDISKIVDNLPKLDKTTKDAETTPFDQLLDQVTLGQDLTPSSPAQFTPNKSQLEQNYYQVKEKYQLWRGSTLHDINTWARSQKGKPGNFCEIVAVCDRVFALLTGGHRLRDTQILAVLLFNDVEKRGRLCQVQTGEGKTTIVSILAVVGALQGHLIDVVTTSPVLASDGVDKNRDFYAVFGLTVGTTDTPGGYTADVLYGSIASFQFDYLRESFEGLNVRNDRRFGLVILDEVDSLLVDNGGHIAKIATPYPGMESLRYVFIKIWAELAKAEERFIEENQSKLESIVTNDSAEQLFDEFWAQDERQVIRDLIKSAMPATSPLIPQHLSHYVARNLDDWIESALVAKYDCHELEQYRIVNGVVTPVDNLNTGVTLTNTVWSKGLQQFLQLKHNLHLTCSTLSSIFISNFGYIQKYAKIFGVTGTLGSTTEQDLLSHVYNVTFAKIPTHKPKSFTEEPPIVTKDNSWDLEVTSEIMRKIDEKRAVLVIFATERDLNTVGRNLEIIRHDDFEIRYIRHEGEVKDASLVVKASSVVLATNLAGRGCDFKTDQSVEERGGLHVIVAFLPANQRVEDQAFGRTSRNGNRGSGQLIVRESEASGGGLKQTRDLQERGRLKHVRDVLIKEIVFKEDLIGRFADLYLKLKRAKVLEGEFCYFLQDLKEFWAFWLDSRNFHMITQSVDEVFGEFLGEAEYIIKGEVKHNPFYSIALADHYLENNKKAKARSELLKVVSSGANHTELLAGAHLKMFELAIASGNQTWHKIRKALAKVLFIDVQKNTLYKKNALKQLGHANAAITTEIDFIESWLQSPDFERILPKDNFLKQVNSRLYCLKIQKGNIEELVKQIEEAGDDGVDFGGKAQSTVGNYRKMDKSSKEIVGETELSELQAVGIDALYTLRTVKDVPDYVIHAAQGQIGAGIAALAAGLFFPPIFPIMSPLGVTLISEGIIDIVFALFEDNPEFKDFMKGKAVSYGIALVTFGLSAIAQSIKIITKALSFFRKLATFLRKSSYLKGLSAKLAKVVDKLANKMERLLDVAKFNKLTRSQQLSQLKELQKSGKAFDHLGGLSKLQSLEKLQKLGKLKELTRSQLLVQFAKEVAWKTAEEGGKRLLEKFVIKPFLGRLYGDVIEKIKAFLVKSLKQSIQDNANLREKLRTTDKKQIDETLERFIKEDVVIEKLRDYLFDSLGKFKSTKFHVLIHGVKMAVNVGKMVHICTKFAANLEKQLKGGDADNNVDKIIDKICTKLVDEVLTICWDVLKDNVKFVWKHKDVFASKPTDLVLKPAEKTGNSWKVFGLEPGASLDEVKTHYRKMALVLHPDKNLNDPTATEKFQEFQNAYEDILKTF</sequence>
<dbReference type="Gene3D" id="1.10.287.110">
    <property type="entry name" value="DnaJ domain"/>
    <property type="match status" value="1"/>
</dbReference>
<dbReference type="GO" id="GO:0016020">
    <property type="term" value="C:membrane"/>
    <property type="evidence" value="ECO:0007669"/>
    <property type="project" value="InterPro"/>
</dbReference>
<dbReference type="SUPFAM" id="SSF46565">
    <property type="entry name" value="Chaperone J-domain"/>
    <property type="match status" value="1"/>
</dbReference>
<reference evidence="7 8" key="2">
    <citation type="journal article" date="2010" name="Nucleic Acids Res.">
        <title>BeetleBase in 2010: revisions to provide comprehensive genomic information for Tribolium castaneum.</title>
        <authorList>
            <person name="Kim H.S."/>
            <person name="Murphy T."/>
            <person name="Xia J."/>
            <person name="Caragea D."/>
            <person name="Park Y."/>
            <person name="Beeman R.W."/>
            <person name="Lorenzen M.D."/>
            <person name="Butcher S."/>
            <person name="Manak J.R."/>
            <person name="Brown S.J."/>
        </authorList>
    </citation>
    <scope>GENOME REANNOTATION</scope>
    <source>
        <strain evidence="7 8">Georgia GA2</strain>
    </source>
</reference>
<dbReference type="GO" id="GO:0006886">
    <property type="term" value="P:intracellular protein transport"/>
    <property type="evidence" value="ECO:0007669"/>
    <property type="project" value="InterPro"/>
</dbReference>
<dbReference type="PRINTS" id="PR00906">
    <property type="entry name" value="SECA"/>
</dbReference>
<keyword evidence="8" id="KW-1185">Reference proteome</keyword>
<proteinExistence type="predicted"/>
<dbReference type="InParanoid" id="D2A4Q6"/>
<dbReference type="InterPro" id="IPR036869">
    <property type="entry name" value="J_dom_sf"/>
</dbReference>
<feature type="transmembrane region" description="Helical" evidence="3">
    <location>
        <begin position="1290"/>
        <end position="1311"/>
    </location>
</feature>
<feature type="domain" description="J" evidence="4">
    <location>
        <begin position="1607"/>
        <end position="1663"/>
    </location>
</feature>
<dbReference type="InterPro" id="IPR014018">
    <property type="entry name" value="SecA_motor_DEAD"/>
</dbReference>
<dbReference type="InterPro" id="IPR011115">
    <property type="entry name" value="SecA_DEAD"/>
</dbReference>
<gene>
    <name evidence="7" type="primary">AUGUSTUS-3.0.2_15405</name>
    <name evidence="7" type="ORF">TcasGA2_TC015405</name>
</gene>
<evidence type="ECO:0000256" key="2">
    <source>
        <dbReference type="ARBA" id="ARBA00023010"/>
    </source>
</evidence>
<accession>D2A4Q6</accession>
<dbReference type="InterPro" id="IPR027417">
    <property type="entry name" value="P-loop_NTPase"/>
</dbReference>
<evidence type="ECO:0000313" key="8">
    <source>
        <dbReference type="Proteomes" id="UP000007266"/>
    </source>
</evidence>
<evidence type="ECO:0000256" key="1">
    <source>
        <dbReference type="ARBA" id="ARBA00022927"/>
    </source>
</evidence>
<dbReference type="Pfam" id="PF00226">
    <property type="entry name" value="DnaJ"/>
    <property type="match status" value="1"/>
</dbReference>
<organism evidence="7 8">
    <name type="scientific">Tribolium castaneum</name>
    <name type="common">Red flour beetle</name>
    <dbReference type="NCBI Taxonomy" id="7070"/>
    <lineage>
        <taxon>Eukaryota</taxon>
        <taxon>Metazoa</taxon>
        <taxon>Ecdysozoa</taxon>
        <taxon>Arthropoda</taxon>
        <taxon>Hexapoda</taxon>
        <taxon>Insecta</taxon>
        <taxon>Pterygota</taxon>
        <taxon>Neoptera</taxon>
        <taxon>Endopterygota</taxon>
        <taxon>Coleoptera</taxon>
        <taxon>Polyphaga</taxon>
        <taxon>Cucujiformia</taxon>
        <taxon>Tenebrionidae</taxon>
        <taxon>Tenebrionidae incertae sedis</taxon>
        <taxon>Tribolium</taxon>
    </lineage>
</organism>
<dbReference type="SUPFAM" id="SSF52540">
    <property type="entry name" value="P-loop containing nucleoside triphosphate hydrolases"/>
    <property type="match status" value="2"/>
</dbReference>
<dbReference type="InterPro" id="IPR000185">
    <property type="entry name" value="SecA"/>
</dbReference>
<evidence type="ECO:0000313" key="7">
    <source>
        <dbReference type="EMBL" id="EFA05253.1"/>
    </source>
</evidence>
<reference evidence="7 8" key="1">
    <citation type="journal article" date="2008" name="Nature">
        <title>The genome of the model beetle and pest Tribolium castaneum.</title>
        <authorList>
            <consortium name="Tribolium Genome Sequencing Consortium"/>
            <person name="Richards S."/>
            <person name="Gibbs R.A."/>
            <person name="Weinstock G.M."/>
            <person name="Brown S.J."/>
            <person name="Denell R."/>
            <person name="Beeman R.W."/>
            <person name="Gibbs R."/>
            <person name="Beeman R.W."/>
            <person name="Brown S.J."/>
            <person name="Bucher G."/>
            <person name="Friedrich M."/>
            <person name="Grimmelikhuijzen C.J."/>
            <person name="Klingler M."/>
            <person name="Lorenzen M."/>
            <person name="Richards S."/>
            <person name="Roth S."/>
            <person name="Schroder R."/>
            <person name="Tautz D."/>
            <person name="Zdobnov E.M."/>
            <person name="Muzny D."/>
            <person name="Gibbs R.A."/>
            <person name="Weinstock G.M."/>
            <person name="Attaway T."/>
            <person name="Bell S."/>
            <person name="Buhay C.J."/>
            <person name="Chandrabose M.N."/>
            <person name="Chavez D."/>
            <person name="Clerk-Blankenburg K.P."/>
            <person name="Cree A."/>
            <person name="Dao M."/>
            <person name="Davis C."/>
            <person name="Chacko J."/>
            <person name="Dinh H."/>
            <person name="Dugan-Rocha S."/>
            <person name="Fowler G."/>
            <person name="Garner T.T."/>
            <person name="Garnes J."/>
            <person name="Gnirke A."/>
            <person name="Hawes A."/>
            <person name="Hernandez J."/>
            <person name="Hines S."/>
            <person name="Holder M."/>
            <person name="Hume J."/>
            <person name="Jhangiani S.N."/>
            <person name="Joshi V."/>
            <person name="Khan Z.M."/>
            <person name="Jackson L."/>
            <person name="Kovar C."/>
            <person name="Kowis A."/>
            <person name="Lee S."/>
            <person name="Lewis L.R."/>
            <person name="Margolis J."/>
            <person name="Morgan M."/>
            <person name="Nazareth L.V."/>
            <person name="Nguyen N."/>
            <person name="Okwuonu G."/>
            <person name="Parker D."/>
            <person name="Richards S."/>
            <person name="Ruiz S.J."/>
            <person name="Santibanez J."/>
            <person name="Savard J."/>
            <person name="Scherer S.E."/>
            <person name="Schneider B."/>
            <person name="Sodergren E."/>
            <person name="Tautz D."/>
            <person name="Vattahil S."/>
            <person name="Villasana D."/>
            <person name="White C.S."/>
            <person name="Wright R."/>
            <person name="Park Y."/>
            <person name="Beeman R.W."/>
            <person name="Lord J."/>
            <person name="Oppert B."/>
            <person name="Lorenzen M."/>
            <person name="Brown S."/>
            <person name="Wang L."/>
            <person name="Savard J."/>
            <person name="Tautz D."/>
            <person name="Richards S."/>
            <person name="Weinstock G."/>
            <person name="Gibbs R.A."/>
            <person name="Liu Y."/>
            <person name="Worley K."/>
            <person name="Weinstock G."/>
            <person name="Elsik C.G."/>
            <person name="Reese J.T."/>
            <person name="Elhaik E."/>
            <person name="Landan G."/>
            <person name="Graur D."/>
            <person name="Arensburger P."/>
            <person name="Atkinson P."/>
            <person name="Beeman R.W."/>
            <person name="Beidler J."/>
            <person name="Brown S.J."/>
            <person name="Demuth J.P."/>
            <person name="Drury D.W."/>
            <person name="Du Y.Z."/>
            <person name="Fujiwara H."/>
            <person name="Lorenzen M."/>
            <person name="Maselli V."/>
            <person name="Osanai M."/>
            <person name="Park Y."/>
            <person name="Robertson H.M."/>
            <person name="Tu Z."/>
            <person name="Wang J.J."/>
            <person name="Wang S."/>
            <person name="Richards S."/>
            <person name="Song H."/>
            <person name="Zhang L."/>
            <person name="Sodergren E."/>
            <person name="Werner D."/>
            <person name="Stanke M."/>
            <person name="Morgenstern B."/>
            <person name="Solovyev V."/>
            <person name="Kosarev P."/>
            <person name="Brown G."/>
            <person name="Chen H.C."/>
            <person name="Ermolaeva O."/>
            <person name="Hlavina W."/>
            <person name="Kapustin Y."/>
            <person name="Kiryutin B."/>
            <person name="Kitts P."/>
            <person name="Maglott D."/>
            <person name="Pruitt K."/>
            <person name="Sapojnikov V."/>
            <person name="Souvorov A."/>
            <person name="Mackey A.J."/>
            <person name="Waterhouse R.M."/>
            <person name="Wyder S."/>
            <person name="Zdobnov E.M."/>
            <person name="Zdobnov E.M."/>
            <person name="Wyder S."/>
            <person name="Kriventseva E.V."/>
            <person name="Kadowaki T."/>
            <person name="Bork P."/>
            <person name="Aranda M."/>
            <person name="Bao R."/>
            <person name="Beermann A."/>
            <person name="Berns N."/>
            <person name="Bolognesi R."/>
            <person name="Bonneton F."/>
            <person name="Bopp D."/>
            <person name="Brown S.J."/>
            <person name="Bucher G."/>
            <person name="Butts T."/>
            <person name="Chaumot A."/>
            <person name="Denell R.E."/>
            <person name="Ferrier D.E."/>
            <person name="Friedrich M."/>
            <person name="Gordon C.M."/>
            <person name="Jindra M."/>
            <person name="Klingler M."/>
            <person name="Lan Q."/>
            <person name="Lattorff H.M."/>
            <person name="Laudet V."/>
            <person name="von Levetsow C."/>
            <person name="Liu Z."/>
            <person name="Lutz R."/>
            <person name="Lynch J.A."/>
            <person name="da Fonseca R.N."/>
            <person name="Posnien N."/>
            <person name="Reuter R."/>
            <person name="Roth S."/>
            <person name="Savard J."/>
            <person name="Schinko J.B."/>
            <person name="Schmitt C."/>
            <person name="Schoppmeier M."/>
            <person name="Schroder R."/>
            <person name="Shippy T.D."/>
            <person name="Simonnet F."/>
            <person name="Marques-Souza H."/>
            <person name="Tautz D."/>
            <person name="Tomoyasu Y."/>
            <person name="Trauner J."/>
            <person name="Van der Zee M."/>
            <person name="Vervoort M."/>
            <person name="Wittkopp N."/>
            <person name="Wimmer E.A."/>
            <person name="Yang X."/>
            <person name="Jones A.K."/>
            <person name="Sattelle D.B."/>
            <person name="Ebert P.R."/>
            <person name="Nelson D."/>
            <person name="Scott J.G."/>
            <person name="Beeman R.W."/>
            <person name="Muthukrishnan S."/>
            <person name="Kramer K.J."/>
            <person name="Arakane Y."/>
            <person name="Beeman R.W."/>
            <person name="Zhu Q."/>
            <person name="Hogenkamp D."/>
            <person name="Dixit R."/>
            <person name="Oppert B."/>
            <person name="Jiang H."/>
            <person name="Zou Z."/>
            <person name="Marshall J."/>
            <person name="Elpidina E."/>
            <person name="Vinokurov K."/>
            <person name="Oppert C."/>
            <person name="Zou Z."/>
            <person name="Evans J."/>
            <person name="Lu Z."/>
            <person name="Zhao P."/>
            <person name="Sumathipala N."/>
            <person name="Altincicek B."/>
            <person name="Vilcinskas A."/>
            <person name="Williams M."/>
            <person name="Hultmark D."/>
            <person name="Hetru C."/>
            <person name="Jiang H."/>
            <person name="Grimmelikhuijzen C.J."/>
            <person name="Hauser F."/>
            <person name="Cazzamali G."/>
            <person name="Williamson M."/>
            <person name="Park Y."/>
            <person name="Li B."/>
            <person name="Tanaka Y."/>
            <person name="Predel R."/>
            <person name="Neupert S."/>
            <person name="Schachtner J."/>
            <person name="Verleyen P."/>
            <person name="Raible F."/>
            <person name="Bork P."/>
            <person name="Friedrich M."/>
            <person name="Walden K.K."/>
            <person name="Robertson H.M."/>
            <person name="Angeli S."/>
            <person name="Foret S."/>
            <person name="Bucher G."/>
            <person name="Schuetz S."/>
            <person name="Maleszka R."/>
            <person name="Wimmer E.A."/>
            <person name="Beeman R.W."/>
            <person name="Lorenzen M."/>
            <person name="Tomoyasu Y."/>
            <person name="Miller S.C."/>
            <person name="Grossmann D."/>
            <person name="Bucher G."/>
        </authorList>
    </citation>
    <scope>NUCLEOTIDE SEQUENCE [LARGE SCALE GENOMIC DNA]</scope>
    <source>
        <strain evidence="7 8">Georgia GA2</strain>
    </source>
</reference>
<dbReference type="PROSITE" id="PS51196">
    <property type="entry name" value="SECA_MOTOR_DEAD"/>
    <property type="match status" value="1"/>
</dbReference>
<feature type="domain" description="Helicase ATP-binding" evidence="5">
    <location>
        <begin position="443"/>
        <end position="592"/>
    </location>
</feature>
<keyword evidence="3" id="KW-0812">Transmembrane</keyword>
<evidence type="ECO:0000259" key="6">
    <source>
        <dbReference type="PROSITE" id="PS51196"/>
    </source>
</evidence>
<dbReference type="OrthoDB" id="6705716at2759"/>
<feature type="domain" description="SecA family profile" evidence="6">
    <location>
        <begin position="302"/>
        <end position="943"/>
    </location>
</feature>
<evidence type="ECO:0000259" key="5">
    <source>
        <dbReference type="PROSITE" id="PS51192"/>
    </source>
</evidence>
<dbReference type="GO" id="GO:0005524">
    <property type="term" value="F:ATP binding"/>
    <property type="evidence" value="ECO:0000318"/>
    <property type="project" value="GO_Central"/>
</dbReference>
<evidence type="ECO:0000259" key="4">
    <source>
        <dbReference type="PROSITE" id="PS50076"/>
    </source>
</evidence>
<keyword evidence="1" id="KW-0813">Transport</keyword>
<dbReference type="PROSITE" id="PS50076">
    <property type="entry name" value="DNAJ_2"/>
    <property type="match status" value="1"/>
</dbReference>
<dbReference type="PANTHER" id="PTHR30612">
    <property type="entry name" value="SECA INNER MEMBRANE COMPONENT OF SEC PROTEIN SECRETION SYSTEM"/>
    <property type="match status" value="1"/>
</dbReference>
<dbReference type="PANTHER" id="PTHR30612:SF0">
    <property type="entry name" value="CHLOROPLAST PROTEIN-TRANSPORTING ATPASE"/>
    <property type="match status" value="1"/>
</dbReference>
<dbReference type="Gene3D" id="3.90.1440.10">
    <property type="entry name" value="SecA, preprotein cross-linking domain"/>
    <property type="match status" value="1"/>
</dbReference>
<dbReference type="GO" id="GO:0017038">
    <property type="term" value="P:protein import"/>
    <property type="evidence" value="ECO:0007669"/>
    <property type="project" value="InterPro"/>
</dbReference>
<dbReference type="EMBL" id="KQ971344">
    <property type="protein sequence ID" value="EFA05253.1"/>
    <property type="molecule type" value="Genomic_DNA"/>
</dbReference>
<dbReference type="GO" id="GO:0006605">
    <property type="term" value="P:protein targeting"/>
    <property type="evidence" value="ECO:0007669"/>
    <property type="project" value="InterPro"/>
</dbReference>
<feature type="transmembrane region" description="Helical" evidence="3">
    <location>
        <begin position="1255"/>
        <end position="1275"/>
    </location>
</feature>
<keyword evidence="3" id="KW-1133">Transmembrane helix</keyword>
<keyword evidence="1" id="KW-0653">Protein transport</keyword>